<accession>A0ABN9TZJ7</accession>
<dbReference type="EMBL" id="CAUYUJ010015249">
    <property type="protein sequence ID" value="CAK0851529.1"/>
    <property type="molecule type" value="Genomic_DNA"/>
</dbReference>
<dbReference type="Gene3D" id="3.40.50.1260">
    <property type="entry name" value="Phosphoglycerate kinase, N-terminal domain"/>
    <property type="match status" value="1"/>
</dbReference>
<evidence type="ECO:0000313" key="3">
    <source>
        <dbReference type="Proteomes" id="UP001189429"/>
    </source>
</evidence>
<comment type="caution">
    <text evidence="2">The sequence shown here is derived from an EMBL/GenBank/DDBJ whole genome shotgun (WGS) entry which is preliminary data.</text>
</comment>
<organism evidence="2 3">
    <name type="scientific">Prorocentrum cordatum</name>
    <dbReference type="NCBI Taxonomy" id="2364126"/>
    <lineage>
        <taxon>Eukaryota</taxon>
        <taxon>Sar</taxon>
        <taxon>Alveolata</taxon>
        <taxon>Dinophyceae</taxon>
        <taxon>Prorocentrales</taxon>
        <taxon>Prorocentraceae</taxon>
        <taxon>Prorocentrum</taxon>
    </lineage>
</organism>
<dbReference type="Proteomes" id="UP001189429">
    <property type="component" value="Unassembled WGS sequence"/>
</dbReference>
<feature type="region of interest" description="Disordered" evidence="1">
    <location>
        <begin position="219"/>
        <end position="244"/>
    </location>
</feature>
<evidence type="ECO:0000313" key="2">
    <source>
        <dbReference type="EMBL" id="CAK0851529.1"/>
    </source>
</evidence>
<sequence>MAPADVLAASTAAQAACGAAVAVMDLGAGDAAGGGGARRGPWHPCAGRRCGRLGPRGRYQEAVGLVREGLGGARTVRNAREKRQEIGHPSKARKWSAHPGARIFVRDVAKTVKNGSASGCESQSTVEADLSEKTELMDTAAEQSEKADDCSKEASVGKFLERELADKAFSLKPVALQEGKIIKADIKLYPECKANQVVEDLVPDMLESDVLVLNNSRLHKSGKTTNGSEQMGAPTKKDFKGDPRCKATDEVEETVSAISVGDELALVSAGFHMETTSDPKVAVLQEKAEFDCEVFLAQMFMDKGSEGGVYMGDVVTTLERDGVELELAASFMASERFHDFHGVVGEWTFRALR</sequence>
<gene>
    <name evidence="2" type="ORF">PCOR1329_LOCUS43669</name>
</gene>
<reference evidence="2" key="1">
    <citation type="submission" date="2023-10" db="EMBL/GenBank/DDBJ databases">
        <authorList>
            <person name="Chen Y."/>
            <person name="Shah S."/>
            <person name="Dougan E. K."/>
            <person name="Thang M."/>
            <person name="Chan C."/>
        </authorList>
    </citation>
    <scope>NUCLEOTIDE SEQUENCE [LARGE SCALE GENOMIC DNA]</scope>
</reference>
<dbReference type="InterPro" id="IPR015824">
    <property type="entry name" value="Phosphoglycerate_kinase_N"/>
</dbReference>
<protein>
    <submittedName>
        <fullName evidence="2">Uncharacterized protein</fullName>
    </submittedName>
</protein>
<proteinExistence type="predicted"/>
<name>A0ABN9TZJ7_9DINO</name>
<evidence type="ECO:0000256" key="1">
    <source>
        <dbReference type="SAM" id="MobiDB-lite"/>
    </source>
</evidence>
<feature type="compositionally biased region" description="Basic and acidic residues" evidence="1">
    <location>
        <begin position="235"/>
        <end position="244"/>
    </location>
</feature>
<keyword evidence="3" id="KW-1185">Reference proteome</keyword>